<sequence>MNPNEIKGLILCDYPAKYPLIQETWIEAVDKLEGRDHVGRGIQMDSKEIVLWEELKEIGCPVLVLKAGKEGSLLNTDDAEKYKNNLKNVEVIEFSKSGHELWIPDYNNFINTITNYF</sequence>
<evidence type="ECO:0008006" key="3">
    <source>
        <dbReference type="Google" id="ProtNLM"/>
    </source>
</evidence>
<proteinExistence type="predicted"/>
<reference evidence="1 2" key="1">
    <citation type="submission" date="2020-01" db="EMBL/GenBank/DDBJ databases">
        <authorList>
            <person name="Liu G."/>
            <person name="Liu B."/>
        </authorList>
    </citation>
    <scope>NUCLEOTIDE SEQUENCE [LARGE SCALE GENOMIC DNA]</scope>
    <source>
        <strain evidence="1 2">FJAT-51161</strain>
    </source>
</reference>
<organism evidence="1 2">
    <name type="scientific">Lysinibacillus agricola</name>
    <dbReference type="NCBI Taxonomy" id="2590012"/>
    <lineage>
        <taxon>Bacteria</taxon>
        <taxon>Bacillati</taxon>
        <taxon>Bacillota</taxon>
        <taxon>Bacilli</taxon>
        <taxon>Bacillales</taxon>
        <taxon>Bacillaceae</taxon>
        <taxon>Lysinibacillus</taxon>
    </lineage>
</organism>
<accession>A0ABX7AKF9</accession>
<name>A0ABX7AKF9_9BACI</name>
<dbReference type="InterPro" id="IPR029058">
    <property type="entry name" value="AB_hydrolase_fold"/>
</dbReference>
<dbReference type="SUPFAM" id="SSF53474">
    <property type="entry name" value="alpha/beta-Hydrolases"/>
    <property type="match status" value="1"/>
</dbReference>
<evidence type="ECO:0000313" key="1">
    <source>
        <dbReference type="EMBL" id="QQP10238.1"/>
    </source>
</evidence>
<gene>
    <name evidence="1" type="ORF">FJQ98_13050</name>
</gene>
<keyword evidence="2" id="KW-1185">Reference proteome</keyword>
<dbReference type="Gene3D" id="3.40.50.1820">
    <property type="entry name" value="alpha/beta hydrolase"/>
    <property type="match status" value="1"/>
</dbReference>
<dbReference type="EMBL" id="CP067341">
    <property type="protein sequence ID" value="QQP10238.1"/>
    <property type="molecule type" value="Genomic_DNA"/>
</dbReference>
<dbReference type="RefSeq" id="WP_053593057.1">
    <property type="nucleotide sequence ID" value="NZ_CP067341.1"/>
</dbReference>
<protein>
    <recommendedName>
        <fullName evidence="3">Alpha/beta hydrolase</fullName>
    </recommendedName>
</protein>
<dbReference type="Proteomes" id="UP000596049">
    <property type="component" value="Chromosome"/>
</dbReference>
<evidence type="ECO:0000313" key="2">
    <source>
        <dbReference type="Proteomes" id="UP000596049"/>
    </source>
</evidence>